<dbReference type="PANTHER" id="PTHR34047">
    <property type="entry name" value="NUCLEAR INTRON MATURASE 1, MITOCHONDRIAL-RELATED"/>
    <property type="match status" value="1"/>
</dbReference>
<dbReference type="RefSeq" id="WP_090213603.1">
    <property type="nucleotide sequence ID" value="NZ_FOYO01000001.1"/>
</dbReference>
<evidence type="ECO:0000313" key="4">
    <source>
        <dbReference type="Proteomes" id="UP000199658"/>
    </source>
</evidence>
<sequence length="516" mass="57960">MPGLDKKVVGEIDWAKAVQNIIVDNRSDFILAPHFDIIFRKKSDELIQQLSASLGSGVYEPQLPIQMSVPKQGILSRPGSILIPQDRLLYQGLVEDILAQLEGQMDRGRTFSHVPSVEDQRLFAPSFDAWNAFQERVEQICGECSFILQCDVANFFETLPQHPLINALEGSGCRAESVRLLEKVLASFKQSVSQGIIQGVFPSDVLGNFYLTDIDGLSALKGLPSARYVDDIYVGFESELEAKIFLNTLVEKLRKVGLNLNPTKTKIIESGTLLFEQKEIDTLFDAARAEIAGAKDLVEQGGYGFQGDWINSDELEVAMYDGVDDELLAVRALLDYQAETPDLEEKIDRFCLPYLRSVGDEYGIERAFTGLVERPHLTRHYFSYLNHFAKKNVEVRQRIEGLIRANGFHLDYQRMYYLAGVMSCEAVENSTVQHALNWLQDGRIGDPTRAISAIFVAKFGRVQDKRSVREMYDNTSPYIKAAILYSGQFFVGADKSVMKKAWRGHSEINSLIASSI</sequence>
<evidence type="ECO:0000313" key="3">
    <source>
        <dbReference type="EMBL" id="SFR39149.1"/>
    </source>
</evidence>
<dbReference type="PANTHER" id="PTHR34047:SF8">
    <property type="entry name" value="PROTEIN YKFC"/>
    <property type="match status" value="1"/>
</dbReference>
<name>A0A1I6GAG1_9RHOB</name>
<proteinExistence type="inferred from homology"/>
<accession>A0A1I6GAG1</accession>
<dbReference type="OrthoDB" id="9780724at2"/>
<dbReference type="CDD" id="cd01646">
    <property type="entry name" value="RT_Bac_retron_I"/>
    <property type="match status" value="1"/>
</dbReference>
<comment type="similarity">
    <text evidence="1">Belongs to the bacterial reverse transcriptase family.</text>
</comment>
<feature type="domain" description="Reverse transcriptase" evidence="2">
    <location>
        <begin position="1"/>
        <end position="280"/>
    </location>
</feature>
<dbReference type="EMBL" id="FOYO01000001">
    <property type="protein sequence ID" value="SFR39149.1"/>
    <property type="molecule type" value="Genomic_DNA"/>
</dbReference>
<reference evidence="4" key="1">
    <citation type="submission" date="2016-10" db="EMBL/GenBank/DDBJ databases">
        <authorList>
            <person name="Varghese N."/>
            <person name="Submissions S."/>
        </authorList>
    </citation>
    <scope>NUCLEOTIDE SEQUENCE [LARGE SCALE GENOMIC DNA]</scope>
    <source>
        <strain evidence="4">DSM 26921</strain>
    </source>
</reference>
<organism evidence="3 4">
    <name type="scientific">Litoreibacter janthinus</name>
    <dbReference type="NCBI Taxonomy" id="670154"/>
    <lineage>
        <taxon>Bacteria</taxon>
        <taxon>Pseudomonadati</taxon>
        <taxon>Pseudomonadota</taxon>
        <taxon>Alphaproteobacteria</taxon>
        <taxon>Rhodobacterales</taxon>
        <taxon>Roseobacteraceae</taxon>
        <taxon>Litoreibacter</taxon>
    </lineage>
</organism>
<dbReference type="PROSITE" id="PS50878">
    <property type="entry name" value="RT_POL"/>
    <property type="match status" value="1"/>
</dbReference>
<dbReference type="GO" id="GO:0003964">
    <property type="term" value="F:RNA-directed DNA polymerase activity"/>
    <property type="evidence" value="ECO:0007669"/>
    <property type="project" value="UniProtKB-KW"/>
</dbReference>
<keyword evidence="4" id="KW-1185">Reference proteome</keyword>
<evidence type="ECO:0000256" key="1">
    <source>
        <dbReference type="ARBA" id="ARBA00034120"/>
    </source>
</evidence>
<keyword evidence="3" id="KW-0808">Transferase</keyword>
<evidence type="ECO:0000259" key="2">
    <source>
        <dbReference type="PROSITE" id="PS50878"/>
    </source>
</evidence>
<keyword evidence="3" id="KW-0695">RNA-directed DNA polymerase</keyword>
<dbReference type="InterPro" id="IPR043502">
    <property type="entry name" value="DNA/RNA_pol_sf"/>
</dbReference>
<dbReference type="Proteomes" id="UP000199658">
    <property type="component" value="Unassembled WGS sequence"/>
</dbReference>
<dbReference type="STRING" id="670154.SAMN04488002_1144"/>
<dbReference type="InterPro" id="IPR051083">
    <property type="entry name" value="GrpII_Intron_Splice-Mob/Def"/>
</dbReference>
<dbReference type="SUPFAM" id="SSF56672">
    <property type="entry name" value="DNA/RNA polymerases"/>
    <property type="match status" value="1"/>
</dbReference>
<dbReference type="AlphaFoldDB" id="A0A1I6GAG1"/>
<gene>
    <name evidence="3" type="ORF">SAMN04488002_1144</name>
</gene>
<dbReference type="Pfam" id="PF00078">
    <property type="entry name" value="RVT_1"/>
    <property type="match status" value="1"/>
</dbReference>
<protein>
    <submittedName>
        <fullName evidence="3">Reverse transcriptase (RNA-dependent DNA polymerase)</fullName>
    </submittedName>
</protein>
<dbReference type="InterPro" id="IPR000477">
    <property type="entry name" value="RT_dom"/>
</dbReference>
<keyword evidence="3" id="KW-0548">Nucleotidyltransferase</keyword>